<protein>
    <recommendedName>
        <fullName evidence="4">Lipocalin-like protein</fullName>
    </recommendedName>
</protein>
<proteinExistence type="predicted"/>
<gene>
    <name evidence="2" type="ORF">EI77_03013</name>
</gene>
<feature type="signal peptide" evidence="1">
    <location>
        <begin position="1"/>
        <end position="24"/>
    </location>
</feature>
<reference evidence="2 3" key="1">
    <citation type="submission" date="2019-03" db="EMBL/GenBank/DDBJ databases">
        <title>Genomic Encyclopedia of Archaeal and Bacterial Type Strains, Phase II (KMG-II): from individual species to whole genera.</title>
        <authorList>
            <person name="Goeker M."/>
        </authorList>
    </citation>
    <scope>NUCLEOTIDE SEQUENCE [LARGE SCALE GENOMIC DNA]</scope>
    <source>
        <strain evidence="2 3">ATCC 25309</strain>
    </source>
</reference>
<evidence type="ECO:0000313" key="2">
    <source>
        <dbReference type="EMBL" id="TDU69360.1"/>
    </source>
</evidence>
<evidence type="ECO:0000313" key="3">
    <source>
        <dbReference type="Proteomes" id="UP000295662"/>
    </source>
</evidence>
<accession>A0A4R7RUI8</accession>
<evidence type="ECO:0000256" key="1">
    <source>
        <dbReference type="SAM" id="SignalP"/>
    </source>
</evidence>
<dbReference type="Proteomes" id="UP000295662">
    <property type="component" value="Unassembled WGS sequence"/>
</dbReference>
<dbReference type="EMBL" id="SOCA01000005">
    <property type="protein sequence ID" value="TDU69360.1"/>
    <property type="molecule type" value="Genomic_DNA"/>
</dbReference>
<keyword evidence="3" id="KW-1185">Reference proteome</keyword>
<dbReference type="AlphaFoldDB" id="A0A4R7RUI8"/>
<sequence>MLKKHPAKRSSTVMTRLFFFLSLAALLSSCSHSFNKEWNAALKAGPQPGIAGAWEGTWQSDINKHHGRLRSVVGPAKNSAGDHPFHYRATWAGFLSGGYRVDHRVTGSKNTWQFNGQHQMPGWAGGLYTYEGTVKGDEFSATYKCELDEGTFRMKRVK</sequence>
<dbReference type="PROSITE" id="PS51257">
    <property type="entry name" value="PROKAR_LIPOPROTEIN"/>
    <property type="match status" value="1"/>
</dbReference>
<name>A0A4R7RUI8_9BACT</name>
<comment type="caution">
    <text evidence="2">The sequence shown here is derived from an EMBL/GenBank/DDBJ whole genome shotgun (WGS) entry which is preliminary data.</text>
</comment>
<evidence type="ECO:0008006" key="4">
    <source>
        <dbReference type="Google" id="ProtNLM"/>
    </source>
</evidence>
<organism evidence="2 3">
    <name type="scientific">Prosthecobacter fusiformis</name>
    <dbReference type="NCBI Taxonomy" id="48464"/>
    <lineage>
        <taxon>Bacteria</taxon>
        <taxon>Pseudomonadati</taxon>
        <taxon>Verrucomicrobiota</taxon>
        <taxon>Verrucomicrobiia</taxon>
        <taxon>Verrucomicrobiales</taxon>
        <taxon>Verrucomicrobiaceae</taxon>
        <taxon>Prosthecobacter</taxon>
    </lineage>
</organism>
<keyword evidence="1" id="KW-0732">Signal</keyword>
<feature type="chain" id="PRO_5020528810" description="Lipocalin-like protein" evidence="1">
    <location>
        <begin position="25"/>
        <end position="158"/>
    </location>
</feature>